<dbReference type="PANTHER" id="PTHR30576">
    <property type="entry name" value="COLANIC BIOSYNTHESIS UDP-GLUCOSE LIPID CARRIER TRANSFERASE"/>
    <property type="match status" value="1"/>
</dbReference>
<evidence type="ECO:0000256" key="2">
    <source>
        <dbReference type="ARBA" id="ARBA00023169"/>
    </source>
</evidence>
<dbReference type="eggNOG" id="COG2148">
    <property type="taxonomic scope" value="Bacteria"/>
</dbReference>
<keyword evidence="6" id="KW-1185">Reference proteome</keyword>
<name>A3V6A9_9RHOB</name>
<gene>
    <name evidence="5" type="ORF">SKA53_05078</name>
</gene>
<dbReference type="PANTHER" id="PTHR30576:SF21">
    <property type="entry name" value="UDP-GLUCOSE:UNDECAPRENYL-PHOSPHATE GLUCOSE-1-PHOSPHATE TRANSFERASE"/>
    <property type="match status" value="1"/>
</dbReference>
<dbReference type="InterPro" id="IPR003362">
    <property type="entry name" value="Bact_transf"/>
</dbReference>
<dbReference type="Proteomes" id="UP000004507">
    <property type="component" value="Unassembled WGS sequence"/>
</dbReference>
<organism evidence="5 6">
    <name type="scientific">Yoonia vestfoldensis SKA53</name>
    <dbReference type="NCBI Taxonomy" id="314232"/>
    <lineage>
        <taxon>Bacteria</taxon>
        <taxon>Pseudomonadati</taxon>
        <taxon>Pseudomonadota</taxon>
        <taxon>Alphaproteobacteria</taxon>
        <taxon>Rhodobacterales</taxon>
        <taxon>Paracoccaceae</taxon>
        <taxon>Yoonia</taxon>
    </lineage>
</organism>
<evidence type="ECO:0000313" key="5">
    <source>
        <dbReference type="EMBL" id="EAQ06433.1"/>
    </source>
</evidence>
<protein>
    <submittedName>
        <fullName evidence="5">Undecaprenyl-phosphate galactosephosphotransferase</fullName>
    </submittedName>
</protein>
<dbReference type="GO" id="GO:0000271">
    <property type="term" value="P:polysaccharide biosynthetic process"/>
    <property type="evidence" value="ECO:0007669"/>
    <property type="project" value="UniProtKB-KW"/>
</dbReference>
<dbReference type="Pfam" id="PF02397">
    <property type="entry name" value="Bac_transf"/>
    <property type="match status" value="1"/>
</dbReference>
<evidence type="ECO:0000256" key="1">
    <source>
        <dbReference type="ARBA" id="ARBA00006464"/>
    </source>
</evidence>
<keyword evidence="3" id="KW-0812">Transmembrane</keyword>
<dbReference type="GO" id="GO:0009242">
    <property type="term" value="P:colanic acid biosynthetic process"/>
    <property type="evidence" value="ECO:0007669"/>
    <property type="project" value="TreeGrafter"/>
</dbReference>
<evidence type="ECO:0000256" key="3">
    <source>
        <dbReference type="SAM" id="Phobius"/>
    </source>
</evidence>
<sequence length="222" mass="24123">MDGGHKREEAIAVAEPHVVAIPRETFYVRYGKRAMDVALAGSLCIVLLPILITIAIAIRLSGRGSVLFTQTRHGLGQRAFKIYKFRTMTVSEDGTAFKQAVHNDRRVTSVGAVLRRTSLDELPQLINVLNGTMSVIGPRPHPTALDAAFVPLMPDYVGRFAVRPGITGLAQIRGLRGPTETTGAMAARVASDIEYASNVTWVNDIKILLATARVVFGDRNAF</sequence>
<reference evidence="5 6" key="1">
    <citation type="submission" date="2006-01" db="EMBL/GenBank/DDBJ databases">
        <authorList>
            <person name="Hagstrom A."/>
            <person name="Ferriera S."/>
            <person name="Johnson J."/>
            <person name="Kravitz S."/>
            <person name="Halpern A."/>
            <person name="Remington K."/>
            <person name="Beeson K."/>
            <person name="Tran B."/>
            <person name="Rogers Y.-H."/>
            <person name="Friedman R."/>
            <person name="Venter J.C."/>
        </authorList>
    </citation>
    <scope>NUCLEOTIDE SEQUENCE [LARGE SCALE GENOMIC DNA]</scope>
    <source>
        <strain evidence="5 6">SKA53</strain>
    </source>
</reference>
<comment type="similarity">
    <text evidence="1">Belongs to the bacterial sugar transferase family.</text>
</comment>
<dbReference type="STRING" id="314232.SKA53_05078"/>
<keyword evidence="3" id="KW-1133">Transmembrane helix</keyword>
<dbReference type="AlphaFoldDB" id="A3V6A9"/>
<feature type="domain" description="Bacterial sugar transferase" evidence="4">
    <location>
        <begin position="32"/>
        <end position="216"/>
    </location>
</feature>
<proteinExistence type="inferred from homology"/>
<dbReference type="EMBL" id="AAMS01000005">
    <property type="protein sequence ID" value="EAQ06433.1"/>
    <property type="molecule type" value="Genomic_DNA"/>
</dbReference>
<dbReference type="HOGENOM" id="CLU_024920_1_2_5"/>
<feature type="transmembrane region" description="Helical" evidence="3">
    <location>
        <begin position="37"/>
        <end position="58"/>
    </location>
</feature>
<keyword evidence="3" id="KW-0472">Membrane</keyword>
<evidence type="ECO:0000259" key="4">
    <source>
        <dbReference type="Pfam" id="PF02397"/>
    </source>
</evidence>
<evidence type="ECO:0000313" key="6">
    <source>
        <dbReference type="Proteomes" id="UP000004507"/>
    </source>
</evidence>
<comment type="caution">
    <text evidence="5">The sequence shown here is derived from an EMBL/GenBank/DDBJ whole genome shotgun (WGS) entry which is preliminary data.</text>
</comment>
<accession>A3V6A9</accession>
<keyword evidence="2" id="KW-0270">Exopolysaccharide synthesis</keyword>
<dbReference type="GO" id="GO:0089702">
    <property type="term" value="F:undecaprenyl-phosphate glucose phosphotransferase activity"/>
    <property type="evidence" value="ECO:0007669"/>
    <property type="project" value="TreeGrafter"/>
</dbReference>
<keyword evidence="5" id="KW-0808">Transferase</keyword>